<keyword evidence="7" id="KW-0472">Membrane</keyword>
<keyword evidence="5" id="KW-0547">Nucleotide-binding</keyword>
<dbReference type="NCBIfam" id="TIGR01727">
    <property type="entry name" value="oligo_HPY"/>
    <property type="match status" value="2"/>
</dbReference>
<dbReference type="InterPro" id="IPR003439">
    <property type="entry name" value="ABC_transporter-like_ATP-bd"/>
</dbReference>
<evidence type="ECO:0000256" key="6">
    <source>
        <dbReference type="ARBA" id="ARBA00022840"/>
    </source>
</evidence>
<evidence type="ECO:0000313" key="9">
    <source>
        <dbReference type="EMBL" id="TDQ83864.1"/>
    </source>
</evidence>
<evidence type="ECO:0000256" key="3">
    <source>
        <dbReference type="ARBA" id="ARBA00022448"/>
    </source>
</evidence>
<dbReference type="GO" id="GO:0005524">
    <property type="term" value="F:ATP binding"/>
    <property type="evidence" value="ECO:0007669"/>
    <property type="project" value="UniProtKB-KW"/>
</dbReference>
<dbReference type="PANTHER" id="PTHR43297:SF2">
    <property type="entry name" value="DIPEPTIDE TRANSPORT ATP-BINDING PROTEIN DPPD"/>
    <property type="match status" value="1"/>
</dbReference>
<dbReference type="SMART" id="SM00382">
    <property type="entry name" value="AAA"/>
    <property type="match status" value="2"/>
</dbReference>
<dbReference type="GO" id="GO:0055085">
    <property type="term" value="P:transmembrane transport"/>
    <property type="evidence" value="ECO:0007669"/>
    <property type="project" value="UniProtKB-ARBA"/>
</dbReference>
<dbReference type="InterPro" id="IPR003593">
    <property type="entry name" value="AAA+_ATPase"/>
</dbReference>
<dbReference type="InterPro" id="IPR013563">
    <property type="entry name" value="Oligopep_ABC_C"/>
</dbReference>
<feature type="domain" description="ABC transporter" evidence="8">
    <location>
        <begin position="363"/>
        <end position="614"/>
    </location>
</feature>
<dbReference type="Pfam" id="PF00005">
    <property type="entry name" value="ABC_tran"/>
    <property type="match status" value="2"/>
</dbReference>
<feature type="domain" description="ABC transporter" evidence="8">
    <location>
        <begin position="18"/>
        <end position="265"/>
    </location>
</feature>
<dbReference type="InterPro" id="IPR027417">
    <property type="entry name" value="P-loop_NTPase"/>
</dbReference>
<dbReference type="EMBL" id="SNYW01000006">
    <property type="protein sequence ID" value="TDQ83864.1"/>
    <property type="molecule type" value="Genomic_DNA"/>
</dbReference>
<dbReference type="GO" id="GO:0015833">
    <property type="term" value="P:peptide transport"/>
    <property type="evidence" value="ECO:0007669"/>
    <property type="project" value="InterPro"/>
</dbReference>
<comment type="similarity">
    <text evidence="2">Belongs to the ABC transporter superfamily.</text>
</comment>
<dbReference type="InterPro" id="IPR050388">
    <property type="entry name" value="ABC_Ni/Peptide_Import"/>
</dbReference>
<dbReference type="RefSeq" id="WP_133611908.1">
    <property type="nucleotide sequence ID" value="NZ_SNYW01000006.1"/>
</dbReference>
<sequence length="682" mass="74543">MMDAPRPDHQLGDNLVEIRDLSVTFETGRGPVRALRNVNLDVPRGRILGIVGESGSGKSTVIWAMLRLLAENGAVTGGRIDFNGRDLLQLDADALRAFRGAQAGVVFQDPMTSQIPVKSYLQQFLDIAYRQKASRAEKIAHAIAMMRRVGIPDPEQRIAQFPHQFSGGMRQRTGIAMALLMHPDLVIADEPTTALDVTMEAQVIHLLRELQREFQTTMMIVSHNLGLVAELCDEIVVMYAGEVVERGDIQSVFANPSHPYTRALIDCDPARVLERTRILPTIPGELPNLRHPPRACVFVDRCPHAFARCREEKPRLNKADEGHVAACHLLDGVRPVMHAAAPAPAQDEVVPAIAGDVAPLVAVRNLAVSFQVRGPVAALLNPGLKTSIDILVDVSLDLKPGETLGLVGESGSGKTTLGRAMLGLVKAQAGSVTFKGRELIGLGEGELRPLRQNMAMMFQDPIGSLSPRQTVKSLILEPFDVHRPASGNRDALAVRLADMVNLPRDLLARYPHQLSGGQARRVGVARALALEPDLIIADEPTAGLDVSVQGDVLNLMRRLQTEHGLTYLIISHNLPVVRHISDRLAIMYLGRIIEMGDATAIFARPAHPYTRALVDGIPRPDPTQRRRLVSIEGEVPSIARRPQGCEFNARCPHATDLCRAEMPAQQTLGDGRMVRCHYPLID</sequence>
<evidence type="ECO:0000256" key="7">
    <source>
        <dbReference type="ARBA" id="ARBA00023136"/>
    </source>
</evidence>
<dbReference type="Gene3D" id="3.40.50.300">
    <property type="entry name" value="P-loop containing nucleotide triphosphate hydrolases"/>
    <property type="match status" value="2"/>
</dbReference>
<dbReference type="PANTHER" id="PTHR43297">
    <property type="entry name" value="OLIGOPEPTIDE TRANSPORT ATP-BINDING PROTEIN APPD"/>
    <property type="match status" value="1"/>
</dbReference>
<dbReference type="OrthoDB" id="9802264at2"/>
<comment type="subcellular location">
    <subcellularLocation>
        <location evidence="1">Cell inner membrane</location>
        <topology evidence="1">Peripheral membrane protein</topology>
    </subcellularLocation>
</comment>
<evidence type="ECO:0000259" key="8">
    <source>
        <dbReference type="PROSITE" id="PS50893"/>
    </source>
</evidence>
<organism evidence="9 10">
    <name type="scientific">Dongia mobilis</name>
    <dbReference type="NCBI Taxonomy" id="578943"/>
    <lineage>
        <taxon>Bacteria</taxon>
        <taxon>Pseudomonadati</taxon>
        <taxon>Pseudomonadota</taxon>
        <taxon>Alphaproteobacteria</taxon>
        <taxon>Rhodospirillales</taxon>
        <taxon>Dongiaceae</taxon>
        <taxon>Dongia</taxon>
    </lineage>
</organism>
<evidence type="ECO:0000256" key="1">
    <source>
        <dbReference type="ARBA" id="ARBA00004417"/>
    </source>
</evidence>
<dbReference type="Proteomes" id="UP000295783">
    <property type="component" value="Unassembled WGS sequence"/>
</dbReference>
<dbReference type="PROSITE" id="PS50893">
    <property type="entry name" value="ABC_TRANSPORTER_2"/>
    <property type="match status" value="2"/>
</dbReference>
<dbReference type="CDD" id="cd03257">
    <property type="entry name" value="ABC_NikE_OppD_transporters"/>
    <property type="match status" value="2"/>
</dbReference>
<evidence type="ECO:0000256" key="5">
    <source>
        <dbReference type="ARBA" id="ARBA00022741"/>
    </source>
</evidence>
<dbReference type="InterPro" id="IPR017871">
    <property type="entry name" value="ABC_transporter-like_CS"/>
</dbReference>
<keyword evidence="4" id="KW-1003">Cell membrane</keyword>
<keyword evidence="6 9" id="KW-0067">ATP-binding</keyword>
<evidence type="ECO:0000256" key="2">
    <source>
        <dbReference type="ARBA" id="ARBA00005417"/>
    </source>
</evidence>
<gene>
    <name evidence="9" type="ORF">A8950_0408</name>
</gene>
<dbReference type="PROSITE" id="PS00211">
    <property type="entry name" value="ABC_TRANSPORTER_1"/>
    <property type="match status" value="1"/>
</dbReference>
<name>A0A4R6WV22_9PROT</name>
<dbReference type="SUPFAM" id="SSF52540">
    <property type="entry name" value="P-loop containing nucleoside triphosphate hydrolases"/>
    <property type="match status" value="2"/>
</dbReference>
<dbReference type="NCBIfam" id="NF008453">
    <property type="entry name" value="PRK11308.1"/>
    <property type="match status" value="2"/>
</dbReference>
<proteinExistence type="inferred from homology"/>
<dbReference type="FunFam" id="3.40.50.300:FF:000016">
    <property type="entry name" value="Oligopeptide ABC transporter ATP-binding component"/>
    <property type="match status" value="2"/>
</dbReference>
<dbReference type="GO" id="GO:0005886">
    <property type="term" value="C:plasma membrane"/>
    <property type="evidence" value="ECO:0007669"/>
    <property type="project" value="UniProtKB-SubCell"/>
</dbReference>
<protein>
    <submittedName>
        <fullName evidence="9">Peptide/nickel transport system ATP-binding protein</fullName>
    </submittedName>
</protein>
<dbReference type="Pfam" id="PF08352">
    <property type="entry name" value="oligo_HPY"/>
    <property type="match status" value="2"/>
</dbReference>
<comment type="caution">
    <text evidence="9">The sequence shown here is derived from an EMBL/GenBank/DDBJ whole genome shotgun (WGS) entry which is preliminary data.</text>
</comment>
<dbReference type="AlphaFoldDB" id="A0A4R6WV22"/>
<keyword evidence="10" id="KW-1185">Reference proteome</keyword>
<evidence type="ECO:0000313" key="10">
    <source>
        <dbReference type="Proteomes" id="UP000295783"/>
    </source>
</evidence>
<reference evidence="9 10" key="1">
    <citation type="submission" date="2019-03" db="EMBL/GenBank/DDBJ databases">
        <title>Genomic Encyclopedia of Type Strains, Phase III (KMG-III): the genomes of soil and plant-associated and newly described type strains.</title>
        <authorList>
            <person name="Whitman W."/>
        </authorList>
    </citation>
    <scope>NUCLEOTIDE SEQUENCE [LARGE SCALE GENOMIC DNA]</scope>
    <source>
        <strain evidence="9 10">CGMCC 1.7660</strain>
    </source>
</reference>
<dbReference type="GO" id="GO:0016887">
    <property type="term" value="F:ATP hydrolysis activity"/>
    <property type="evidence" value="ECO:0007669"/>
    <property type="project" value="InterPro"/>
</dbReference>
<accession>A0A4R6WV22</accession>
<keyword evidence="3" id="KW-0813">Transport</keyword>
<evidence type="ECO:0000256" key="4">
    <source>
        <dbReference type="ARBA" id="ARBA00022475"/>
    </source>
</evidence>